<feature type="region of interest" description="Disordered" evidence="1">
    <location>
        <begin position="165"/>
        <end position="227"/>
    </location>
</feature>
<dbReference type="GeneID" id="59293458"/>
<dbReference type="PANTHER" id="PTHR46411">
    <property type="entry name" value="FAMILY ATPASE, PUTATIVE-RELATED"/>
    <property type="match status" value="1"/>
</dbReference>
<keyword evidence="3" id="KW-1185">Reference proteome</keyword>
<feature type="compositionally biased region" description="Acidic residues" evidence="1">
    <location>
        <begin position="208"/>
        <end position="219"/>
    </location>
</feature>
<feature type="region of interest" description="Disordered" evidence="1">
    <location>
        <begin position="103"/>
        <end position="125"/>
    </location>
</feature>
<evidence type="ECO:0000313" key="3">
    <source>
        <dbReference type="Proteomes" id="UP000578531"/>
    </source>
</evidence>
<reference evidence="2 3" key="1">
    <citation type="journal article" date="2020" name="Genomics">
        <title>Complete, high-quality genomes from long-read metagenomic sequencing of two wolf lichen thalli reveals enigmatic genome architecture.</title>
        <authorList>
            <person name="McKenzie S.K."/>
            <person name="Walston R.F."/>
            <person name="Allen J.L."/>
        </authorList>
    </citation>
    <scope>NUCLEOTIDE SEQUENCE [LARGE SCALE GENOMIC DNA]</scope>
    <source>
        <strain evidence="2">WasteWater2</strain>
    </source>
</reference>
<name>A0A8H6CT64_9LECA</name>
<evidence type="ECO:0000256" key="1">
    <source>
        <dbReference type="SAM" id="MobiDB-lite"/>
    </source>
</evidence>
<proteinExistence type="predicted"/>
<feature type="compositionally biased region" description="Basic residues" evidence="1">
    <location>
        <begin position="113"/>
        <end position="125"/>
    </location>
</feature>
<dbReference type="Proteomes" id="UP000578531">
    <property type="component" value="Unassembled WGS sequence"/>
</dbReference>
<comment type="caution">
    <text evidence="2">The sequence shown here is derived from an EMBL/GenBank/DDBJ whole genome shotgun (WGS) entry which is preliminary data.</text>
</comment>
<accession>A0A8H6CT64</accession>
<dbReference type="RefSeq" id="XP_037159461.1">
    <property type="nucleotide sequence ID" value="XM_037313695.1"/>
</dbReference>
<feature type="compositionally biased region" description="Basic residues" evidence="1">
    <location>
        <begin position="191"/>
        <end position="204"/>
    </location>
</feature>
<dbReference type="EMBL" id="JACCJC010000077">
    <property type="protein sequence ID" value="KAF6228646.1"/>
    <property type="molecule type" value="Genomic_DNA"/>
</dbReference>
<sequence>MNQEFSTDVILGKGRDLIILSHGVLRLGKTSTAERAAAQRRRPVFPITCGDIDTTRGQVEERSNGYFDVAYNVPTGSSSVVTEFDEILSSRVQWQALLPKKTRSRNLPGSCGRKVRTSRRCHRRQMGNALETATASAKWDYQENGSKSNEQLCLSLEQLKVLPRRAHISTPTYPPCKNETPREHSGGSAHLTRRRRNRRSRRKAERLYEDEDKDSESDGNEAKMKKLKAELERRRKIKKSIC</sequence>
<protein>
    <submittedName>
        <fullName evidence="2">Uncharacterized protein</fullName>
    </submittedName>
</protein>
<evidence type="ECO:0000313" key="2">
    <source>
        <dbReference type="EMBL" id="KAF6228646.1"/>
    </source>
</evidence>
<organism evidence="2 3">
    <name type="scientific">Letharia columbiana</name>
    <dbReference type="NCBI Taxonomy" id="112416"/>
    <lineage>
        <taxon>Eukaryota</taxon>
        <taxon>Fungi</taxon>
        <taxon>Dikarya</taxon>
        <taxon>Ascomycota</taxon>
        <taxon>Pezizomycotina</taxon>
        <taxon>Lecanoromycetes</taxon>
        <taxon>OSLEUM clade</taxon>
        <taxon>Lecanoromycetidae</taxon>
        <taxon>Lecanorales</taxon>
        <taxon>Lecanorineae</taxon>
        <taxon>Parmeliaceae</taxon>
        <taxon>Letharia</taxon>
    </lineage>
</organism>
<dbReference type="PANTHER" id="PTHR46411:SF3">
    <property type="entry name" value="AAA+ ATPASE DOMAIN-CONTAINING PROTEIN"/>
    <property type="match status" value="1"/>
</dbReference>
<dbReference type="OrthoDB" id="10042665at2759"/>
<gene>
    <name evidence="2" type="ORF">HO173_011817</name>
</gene>
<dbReference type="AlphaFoldDB" id="A0A8H6CT64"/>